<feature type="region of interest" description="Disordered" evidence="1">
    <location>
        <begin position="1102"/>
        <end position="1140"/>
    </location>
</feature>
<dbReference type="InParanoid" id="A0A644F0V1"/>
<name>A0A644F0V1_GIAIC</name>
<gene>
    <name evidence="2" type="ORF">GL50803_004883</name>
</gene>
<proteinExistence type="predicted"/>
<dbReference type="SMR" id="A0A644F0V1"/>
<evidence type="ECO:0000256" key="1">
    <source>
        <dbReference type="SAM" id="MobiDB-lite"/>
    </source>
</evidence>
<dbReference type="PANTHER" id="PTHR14754">
    <property type="entry name" value="TRANSCRIPTION ELONGATION FACTOR A"/>
    <property type="match status" value="1"/>
</dbReference>
<dbReference type="EMBL" id="AACB03000004">
    <property type="protein sequence ID" value="KAE8301990.1"/>
    <property type="molecule type" value="Genomic_DNA"/>
</dbReference>
<feature type="region of interest" description="Disordered" evidence="1">
    <location>
        <begin position="403"/>
        <end position="559"/>
    </location>
</feature>
<protein>
    <submittedName>
        <fullName evidence="2">Uncharacterized protein</fullName>
    </submittedName>
</protein>
<keyword evidence="3" id="KW-1185">Reference proteome</keyword>
<reference evidence="2 3" key="1">
    <citation type="journal article" date="2007" name="Science">
        <title>Genomic minimalism in the early diverging intestinal parasite Giardia lamblia.</title>
        <authorList>
            <person name="Morrison H.G."/>
            <person name="McArthur A.G."/>
            <person name="Gillin F.D."/>
            <person name="Aley S.B."/>
            <person name="Adam R.D."/>
            <person name="Olsen G.J."/>
            <person name="Best A.A."/>
            <person name="Cande W.Z."/>
            <person name="Chen F."/>
            <person name="Cipriano M.J."/>
            <person name="Davids B.J."/>
            <person name="Dawson S.C."/>
            <person name="Elmendorf H.G."/>
            <person name="Hehl A.B."/>
            <person name="Holder M.E."/>
            <person name="Huse S.M."/>
            <person name="Kim U.U."/>
            <person name="Lasek-Nesselquist E."/>
            <person name="Manning G."/>
            <person name="Nigam A."/>
            <person name="Nixon J.E."/>
            <person name="Palm D."/>
            <person name="Passamaneck N.E."/>
            <person name="Prabhu A."/>
            <person name="Reich C.I."/>
            <person name="Reiner D.S."/>
            <person name="Samuelson J."/>
            <person name="Svard S.G."/>
            <person name="Sogin M.L."/>
        </authorList>
    </citation>
    <scope>NUCLEOTIDE SEQUENCE [LARGE SCALE GENOMIC DNA]</scope>
    <source>
        <strain evidence="2 3">WB C6</strain>
    </source>
</reference>
<dbReference type="PANTHER" id="PTHR14754:SF34">
    <property type="entry name" value="TRICHOHYALIN"/>
    <property type="match status" value="1"/>
</dbReference>
<organism evidence="2 3">
    <name type="scientific">Giardia intestinalis (strain ATCC 50803 / WB clone C6)</name>
    <name type="common">Giardia lamblia</name>
    <dbReference type="NCBI Taxonomy" id="184922"/>
    <lineage>
        <taxon>Eukaryota</taxon>
        <taxon>Metamonada</taxon>
        <taxon>Diplomonadida</taxon>
        <taxon>Hexamitidae</taxon>
        <taxon>Giardiinae</taxon>
        <taxon>Giardia</taxon>
    </lineage>
</organism>
<dbReference type="Proteomes" id="UP000001548">
    <property type="component" value="Unassembled WGS sequence"/>
</dbReference>
<sequence length="1471" mass="164219">MDRPRFQRPSLGFLARYANRVLAAERLPVEPFSDDGADFVHRLSAGTSLGYLVLACATRLKLLSLKSVRSLKSALSSGIDQMSVLFIASGVVRDIGISPDIAGLLLHNNRSQELYDALITIATLTATAMVRGLEQETLTPVPFCSACIEDAGFSAFAKTHTFDDFTSVSLAPGDLCSSYLCSRAAGRAKSAASYSQNPHRLHFSSIRNHATLILISWMNYLYTKLNNLSRAGPQHYTGFDFDGNELRDLGNCIFGMYKLMNNEGNVPINLEPYPTLKDYFLATKGNIDSFFRVTFSKKHDYGLLDFLVFTASFKCPFHDLLLVDDDIFHNPEATIIVFSELFHFCNDLAYVVGARDMTKKLIRTKRITVSQKAKMYEPILFNRDRALSAKSLRSLRVAAKADTDKKARAAEQARRDEEARAAEQARRDEEARAAEQARRDEEARAAEQARRDEEARAAEQARRDEEARAAEQARRDEEARAAEQARRDEEARAAEQARRDEEARAAEQARRDEEARAAEQARRDEEARAAEQARRDEEARAAEQARRDEEARAAEQARRDEEARAAEQVNLAVNWSEFKMFCSIVTDLLQTFPASAPLRKIMSSSERLHNKVTTSEFLKCDDIPAGSLTEFCTNFRNCIIELLDSFDSLFKELYSSSPPSAYVCASKDASRCKYLCTYEGDSRYFIHVGMMVLLHQLLFVLGGIFCSTCNVASPDLNSFNDLVSQKLKPYLKEPKDNFIVMVTSLCALVQKYLILVSGCDTDVNVDALKKTCTLSGEATHVTLPPDVYKANAVNVLIDGILSYSLCLTTSLIDSFNDISEDLWRYLNSVVAYLNMSYEIGPDFNPTTNFMLSPRAMHLKHFDILYRNYSKRNITLAMKALRDAYVSKTAALRQAEKLPDFVLWRILNGLKVGELDFNSGDTSTCIRTYYWVTVLEGAIEEIDFLLADIKGTATGGIAITSGDDRLGKTKLDTTITQASARCLFVAPLQRTTFQHVCDTVTVLFKKLYQINNISIERSLLSQLLTVLIHYQDFGLAKLLEGADILLLSKLNITDPKQLVAMLRVFAKRTQSSILFSNPFSPLNVHRNKVDLVTLQPPDGHTVYLKLPQDSSSDESNGDGVDTAKLKSGAADDGQDASAQQPFNEASSNYHIQALKPLMNRFKEIAFSYNNEPDLLQLFGRVFTIFFGSFPLEFSNVLLESAAMLHLLIDLYKSGPYPGLFFILLPLTPYIALADKDLVYEHLWVYINKVDMAIKSFFTELMKAGQEQGTSIDISLDSEKITGQIIRPVEIVTVFAESCSDEQDSENICQYLAKNSALFKTIMVSKCTIVLTLAHSYIILLKTLLSNEVTIAGVGRTGCPMIFGFLATLIEYVQTQGNIQCIELSIAAIKNMCTAAEKGILDTLLKEKENWIAVCKTLVQIASELSIKAYAMDALVDILVIGVAKARVPKTTLSSLNESRLTAAQREKIRSLS</sequence>
<accession>A0A644F0V1</accession>
<feature type="compositionally biased region" description="Low complexity" evidence="1">
    <location>
        <begin position="1126"/>
        <end position="1139"/>
    </location>
</feature>
<evidence type="ECO:0000313" key="3">
    <source>
        <dbReference type="Proteomes" id="UP000001548"/>
    </source>
</evidence>
<comment type="caution">
    <text evidence="2">The sequence shown here is derived from an EMBL/GenBank/DDBJ whole genome shotgun (WGS) entry which is preliminary data.</text>
</comment>
<evidence type="ECO:0000313" key="2">
    <source>
        <dbReference type="EMBL" id="KAE8301990.1"/>
    </source>
</evidence>